<dbReference type="GeneID" id="20077726"/>
<accession>A0A024UXF2</accession>
<dbReference type="AlphaFoldDB" id="A0A024UXF2"/>
<dbReference type="OrthoDB" id="123968at2759"/>
<dbReference type="PANTHER" id="PTHR47169">
    <property type="entry name" value="OS01G0541250 PROTEIN"/>
    <property type="match status" value="1"/>
</dbReference>
<dbReference type="GO" id="GO:0003676">
    <property type="term" value="F:nucleic acid binding"/>
    <property type="evidence" value="ECO:0007669"/>
    <property type="project" value="InterPro"/>
</dbReference>
<dbReference type="Gene3D" id="3.30.420.10">
    <property type="entry name" value="Ribonuclease H-like superfamily/Ribonuclease H"/>
    <property type="match status" value="1"/>
</dbReference>
<proteinExistence type="predicted"/>
<evidence type="ECO:0000313" key="1">
    <source>
        <dbReference type="EMBL" id="ETW10353.1"/>
    </source>
</evidence>
<dbReference type="EMBL" id="KI913952">
    <property type="protein sequence ID" value="ETW10353.1"/>
    <property type="molecule type" value="Genomic_DNA"/>
</dbReference>
<gene>
    <name evidence="1" type="ORF">H310_00676</name>
</gene>
<sequence>MSKQGSSTPCRTLSRRQWFYLTKVKKRFYVYDDDEMALHSVKSKLFITYVTFLAAVAARAARTSKNRPKGTMLTAPIAVNGDVYFETVLKKVGPAIQEKMPLGTTRQGVFVQQDNASPHRTVTTSALEARGIAGI</sequence>
<dbReference type="RefSeq" id="XP_008861764.1">
    <property type="nucleotide sequence ID" value="XM_008863542.1"/>
</dbReference>
<dbReference type="VEuPathDB" id="FungiDB:H310_00676"/>
<protein>
    <submittedName>
        <fullName evidence="1">Uncharacterized protein</fullName>
    </submittedName>
</protein>
<name>A0A024UXF2_9STRA</name>
<dbReference type="InterPro" id="IPR036397">
    <property type="entry name" value="RNaseH_sf"/>
</dbReference>
<organism evidence="1">
    <name type="scientific">Aphanomyces invadans</name>
    <dbReference type="NCBI Taxonomy" id="157072"/>
    <lineage>
        <taxon>Eukaryota</taxon>
        <taxon>Sar</taxon>
        <taxon>Stramenopiles</taxon>
        <taxon>Oomycota</taxon>
        <taxon>Saprolegniomycetes</taxon>
        <taxon>Saprolegniales</taxon>
        <taxon>Verrucalvaceae</taxon>
        <taxon>Aphanomyces</taxon>
    </lineage>
</organism>
<reference evidence="1" key="1">
    <citation type="submission" date="2013-12" db="EMBL/GenBank/DDBJ databases">
        <title>The Genome Sequence of Aphanomyces invadans NJM9701.</title>
        <authorList>
            <consortium name="The Broad Institute Genomics Platform"/>
            <person name="Russ C."/>
            <person name="Tyler B."/>
            <person name="van West P."/>
            <person name="Dieguez-Uribeondo J."/>
            <person name="Young S.K."/>
            <person name="Zeng Q."/>
            <person name="Gargeya S."/>
            <person name="Fitzgerald M."/>
            <person name="Abouelleil A."/>
            <person name="Alvarado L."/>
            <person name="Chapman S.B."/>
            <person name="Gainer-Dewar J."/>
            <person name="Goldberg J."/>
            <person name="Griggs A."/>
            <person name="Gujja S."/>
            <person name="Hansen M."/>
            <person name="Howarth C."/>
            <person name="Imamovic A."/>
            <person name="Ireland A."/>
            <person name="Larimer J."/>
            <person name="McCowan C."/>
            <person name="Murphy C."/>
            <person name="Pearson M."/>
            <person name="Poon T.W."/>
            <person name="Priest M."/>
            <person name="Roberts A."/>
            <person name="Saif S."/>
            <person name="Shea T."/>
            <person name="Sykes S."/>
            <person name="Wortman J."/>
            <person name="Nusbaum C."/>
            <person name="Birren B."/>
        </authorList>
    </citation>
    <scope>NUCLEOTIDE SEQUENCE [LARGE SCALE GENOMIC DNA]</scope>
    <source>
        <strain evidence="1">NJM9701</strain>
    </source>
</reference>